<evidence type="ECO:0008006" key="4">
    <source>
        <dbReference type="Google" id="ProtNLM"/>
    </source>
</evidence>
<evidence type="ECO:0000256" key="1">
    <source>
        <dbReference type="SAM" id="Phobius"/>
    </source>
</evidence>
<feature type="transmembrane region" description="Helical" evidence="1">
    <location>
        <begin position="247"/>
        <end position="266"/>
    </location>
</feature>
<dbReference type="InterPro" id="IPR015943">
    <property type="entry name" value="WD40/YVTN_repeat-like_dom_sf"/>
</dbReference>
<evidence type="ECO:0000313" key="2">
    <source>
        <dbReference type="EMBL" id="KJA19401.1"/>
    </source>
</evidence>
<dbReference type="SUPFAM" id="SSF50978">
    <property type="entry name" value="WD40 repeat-like"/>
    <property type="match status" value="1"/>
</dbReference>
<keyword evidence="1" id="KW-0812">Transmembrane</keyword>
<organism evidence="2 3">
    <name type="scientific">Hypholoma sublateritium (strain FD-334 SS-4)</name>
    <dbReference type="NCBI Taxonomy" id="945553"/>
    <lineage>
        <taxon>Eukaryota</taxon>
        <taxon>Fungi</taxon>
        <taxon>Dikarya</taxon>
        <taxon>Basidiomycota</taxon>
        <taxon>Agaricomycotina</taxon>
        <taxon>Agaricomycetes</taxon>
        <taxon>Agaricomycetidae</taxon>
        <taxon>Agaricales</taxon>
        <taxon>Agaricineae</taxon>
        <taxon>Strophariaceae</taxon>
        <taxon>Hypholoma</taxon>
    </lineage>
</organism>
<keyword evidence="1" id="KW-1133">Transmembrane helix</keyword>
<keyword evidence="1" id="KW-0472">Membrane</keyword>
<dbReference type="STRING" id="945553.A0A0D2NRS7"/>
<dbReference type="InterPro" id="IPR036322">
    <property type="entry name" value="WD40_repeat_dom_sf"/>
</dbReference>
<sequence length="284" mass="31013">MFAKEKFVELSNASILPFNEPVESLAFNRNRVVISGHAGKVMLFQLDKNGTLIPVWTKNINEHNQSMPVIPRSVRFTAKGDNVIIFGLESGMMMCTTAAAGAISWTKMLKSGVGNIAMSPDEKWLLVDNLAKGFDLYQYPHSSPSDSFAIPRVDCCVQEAAFLEDESAFAGGSDHGKMYIFSLKNTSQCLQVLKQGGKKTMIQAIDACSTGESHLIASGTSEKKSTVCIWEKRIEGHSRQQSGGCSVITLLVILNVVSILIAVLWASGNHIRALTMPYNSNSYL</sequence>
<dbReference type="OrthoDB" id="3238562at2759"/>
<dbReference type="Proteomes" id="UP000054270">
    <property type="component" value="Unassembled WGS sequence"/>
</dbReference>
<reference evidence="3" key="1">
    <citation type="submission" date="2014-04" db="EMBL/GenBank/DDBJ databases">
        <title>Evolutionary Origins and Diversification of the Mycorrhizal Mutualists.</title>
        <authorList>
            <consortium name="DOE Joint Genome Institute"/>
            <consortium name="Mycorrhizal Genomics Consortium"/>
            <person name="Kohler A."/>
            <person name="Kuo A."/>
            <person name="Nagy L.G."/>
            <person name="Floudas D."/>
            <person name="Copeland A."/>
            <person name="Barry K.W."/>
            <person name="Cichocki N."/>
            <person name="Veneault-Fourrey C."/>
            <person name="LaButti K."/>
            <person name="Lindquist E.A."/>
            <person name="Lipzen A."/>
            <person name="Lundell T."/>
            <person name="Morin E."/>
            <person name="Murat C."/>
            <person name="Riley R."/>
            <person name="Ohm R."/>
            <person name="Sun H."/>
            <person name="Tunlid A."/>
            <person name="Henrissat B."/>
            <person name="Grigoriev I.V."/>
            <person name="Hibbett D.S."/>
            <person name="Martin F."/>
        </authorList>
    </citation>
    <scope>NUCLEOTIDE SEQUENCE [LARGE SCALE GENOMIC DNA]</scope>
    <source>
        <strain evidence="3">FD-334 SS-4</strain>
    </source>
</reference>
<gene>
    <name evidence="2" type="ORF">HYPSUDRAFT_204618</name>
</gene>
<dbReference type="Gene3D" id="2.130.10.10">
    <property type="entry name" value="YVTN repeat-like/Quinoprotein amine dehydrogenase"/>
    <property type="match status" value="1"/>
</dbReference>
<proteinExistence type="predicted"/>
<protein>
    <recommendedName>
        <fullName evidence="4">Anaphase-promoting complex subunit 4 WD40 domain-containing protein</fullName>
    </recommendedName>
</protein>
<name>A0A0D2NRS7_HYPSF</name>
<evidence type="ECO:0000313" key="3">
    <source>
        <dbReference type="Proteomes" id="UP000054270"/>
    </source>
</evidence>
<dbReference type="EMBL" id="KN817578">
    <property type="protein sequence ID" value="KJA19401.1"/>
    <property type="molecule type" value="Genomic_DNA"/>
</dbReference>
<dbReference type="AlphaFoldDB" id="A0A0D2NRS7"/>
<keyword evidence="3" id="KW-1185">Reference proteome</keyword>
<accession>A0A0D2NRS7</accession>